<evidence type="ECO:0000256" key="7">
    <source>
        <dbReference type="ARBA" id="ARBA00022989"/>
    </source>
</evidence>
<accession>A0A1U7M8G1</accession>
<evidence type="ECO:0000256" key="2">
    <source>
        <dbReference type="ARBA" id="ARBA00006434"/>
    </source>
</evidence>
<organism evidence="15 16">
    <name type="scientific">Tissierella creatinophila DSM 6911</name>
    <dbReference type="NCBI Taxonomy" id="1123403"/>
    <lineage>
        <taxon>Bacteria</taxon>
        <taxon>Bacillati</taxon>
        <taxon>Bacillota</taxon>
        <taxon>Tissierellia</taxon>
        <taxon>Tissierellales</taxon>
        <taxon>Tissierellaceae</taxon>
        <taxon>Tissierella</taxon>
    </lineage>
</organism>
<keyword evidence="4" id="KW-1003">Cell membrane</keyword>
<comment type="subcellular location">
    <subcellularLocation>
        <location evidence="1">Cell membrane</location>
        <topology evidence="1">Multi-pass membrane protein</topology>
    </subcellularLocation>
</comment>
<feature type="transmembrane region" description="Helical" evidence="14">
    <location>
        <begin position="456"/>
        <end position="476"/>
    </location>
</feature>
<protein>
    <submittedName>
        <fullName evidence="15">Sodium/pantothenate symporter</fullName>
    </submittedName>
</protein>
<dbReference type="InterPro" id="IPR050277">
    <property type="entry name" value="Sodium:Solute_Symporter"/>
</dbReference>
<keyword evidence="3" id="KW-0813">Transport</keyword>
<dbReference type="GO" id="GO:0006814">
    <property type="term" value="P:sodium ion transport"/>
    <property type="evidence" value="ECO:0007669"/>
    <property type="project" value="UniProtKB-KW"/>
</dbReference>
<keyword evidence="16" id="KW-1185">Reference proteome</keyword>
<evidence type="ECO:0000256" key="14">
    <source>
        <dbReference type="SAM" id="Phobius"/>
    </source>
</evidence>
<dbReference type="Gene3D" id="1.20.1730.10">
    <property type="entry name" value="Sodium/glucose cotransporter"/>
    <property type="match status" value="1"/>
</dbReference>
<feature type="transmembrane region" description="Helical" evidence="14">
    <location>
        <begin position="165"/>
        <end position="190"/>
    </location>
</feature>
<comment type="catalytic activity">
    <reaction evidence="12">
        <text>L-proline(in) + Na(+)(in) = L-proline(out) + Na(+)(out)</text>
        <dbReference type="Rhea" id="RHEA:28967"/>
        <dbReference type="ChEBI" id="CHEBI:29101"/>
        <dbReference type="ChEBI" id="CHEBI:60039"/>
    </reaction>
</comment>
<evidence type="ECO:0000256" key="6">
    <source>
        <dbReference type="ARBA" id="ARBA00022847"/>
    </source>
</evidence>
<keyword evidence="7 14" id="KW-1133">Transmembrane helix</keyword>
<dbReference type="PROSITE" id="PS50283">
    <property type="entry name" value="NA_SOLUT_SYMP_3"/>
    <property type="match status" value="1"/>
</dbReference>
<sequence length="483" mass="52145">MSLKVWSIIMFALFLGSMVITGIMSAKKSKNSSGDVGEEYYLGGRDTGPVMLAFSYVTGSVSAAAFMGEPGVMSQVGWPYYWIVVAIIPGMIFPALLLMKKLRTKSEELGSLTIPQYLGQHYKSDGVRIVIALAICVFYLFPLVAQFKGAAVLLESFTNIPFNTGIVIFTVFIGFYVAFGGLNSVVLASFIQGIPMFFIAIILVVTALKAVGGFEGIEIGLKAIDPNMLKIVEPRSPGALFPIEGIIGVFFYWAIMFVSQPYLAARFMSIKDTSKKTIGTFLIVVLVLTIALNTLYFTGLSGRILYPDLPGDYITSQLAIDYLPTVLSAVMMIGIFGAMMSTTQAMLLVVAQAIANDLYVQTINPKASGKTVINITRAAVGIISVIVLVMTWLNPPEFLSIFLYLGLSGIGSSIAVPLFASLMWPGATKEGALGACIVGPIAYIIFQMILNVNLWFSSMLAVLISATVMFILSKVYSNKTLKA</sequence>
<evidence type="ECO:0000256" key="1">
    <source>
        <dbReference type="ARBA" id="ARBA00004651"/>
    </source>
</evidence>
<dbReference type="GO" id="GO:0005886">
    <property type="term" value="C:plasma membrane"/>
    <property type="evidence" value="ECO:0007669"/>
    <property type="project" value="UniProtKB-SubCell"/>
</dbReference>
<feature type="transmembrane region" description="Helical" evidence="14">
    <location>
        <begin position="280"/>
        <end position="306"/>
    </location>
</feature>
<feature type="transmembrane region" description="Helical" evidence="14">
    <location>
        <begin position="372"/>
        <end position="393"/>
    </location>
</feature>
<gene>
    <name evidence="15" type="primary">panF_1</name>
    <name evidence="15" type="ORF">TICRE_03180</name>
</gene>
<feature type="transmembrane region" description="Helical" evidence="14">
    <location>
        <begin position="126"/>
        <end position="145"/>
    </location>
</feature>
<dbReference type="EMBL" id="LTDM01000004">
    <property type="protein sequence ID" value="OLS03624.1"/>
    <property type="molecule type" value="Genomic_DNA"/>
</dbReference>
<evidence type="ECO:0000256" key="12">
    <source>
        <dbReference type="ARBA" id="ARBA00033708"/>
    </source>
</evidence>
<dbReference type="PANTHER" id="PTHR48086:SF3">
    <property type="entry name" value="SODIUM_PROLINE SYMPORTER"/>
    <property type="match status" value="1"/>
</dbReference>
<dbReference type="AlphaFoldDB" id="A0A1U7M8G1"/>
<dbReference type="OrthoDB" id="9810181at2"/>
<keyword evidence="8" id="KW-0915">Sodium</keyword>
<feature type="transmembrane region" description="Helical" evidence="14">
    <location>
        <begin position="239"/>
        <end position="259"/>
    </location>
</feature>
<dbReference type="InterPro" id="IPR038377">
    <property type="entry name" value="Na/Glc_symporter_sf"/>
</dbReference>
<evidence type="ECO:0000256" key="8">
    <source>
        <dbReference type="ARBA" id="ARBA00023053"/>
    </source>
</evidence>
<keyword evidence="10 14" id="KW-0472">Membrane</keyword>
<keyword evidence="5 14" id="KW-0812">Transmembrane</keyword>
<evidence type="ECO:0000256" key="13">
    <source>
        <dbReference type="RuleBase" id="RU362091"/>
    </source>
</evidence>
<evidence type="ECO:0000256" key="3">
    <source>
        <dbReference type="ARBA" id="ARBA00022448"/>
    </source>
</evidence>
<keyword evidence="11" id="KW-0739">Sodium transport</keyword>
<comment type="caution">
    <text evidence="15">The sequence shown here is derived from an EMBL/GenBank/DDBJ whole genome shotgun (WGS) entry which is preliminary data.</text>
</comment>
<evidence type="ECO:0000256" key="10">
    <source>
        <dbReference type="ARBA" id="ARBA00023136"/>
    </source>
</evidence>
<dbReference type="GO" id="GO:0015293">
    <property type="term" value="F:symporter activity"/>
    <property type="evidence" value="ECO:0007669"/>
    <property type="project" value="UniProtKB-KW"/>
</dbReference>
<dbReference type="RefSeq" id="WP_075724441.1">
    <property type="nucleotide sequence ID" value="NZ_LTDM01000004.1"/>
</dbReference>
<evidence type="ECO:0000256" key="4">
    <source>
        <dbReference type="ARBA" id="ARBA00022475"/>
    </source>
</evidence>
<feature type="transmembrane region" description="Helical" evidence="14">
    <location>
        <begin position="326"/>
        <end position="351"/>
    </location>
</feature>
<reference evidence="15 16" key="1">
    <citation type="submission" date="2016-02" db="EMBL/GenBank/DDBJ databases">
        <title>Genome sequence of Tissierella creatinophila DSM 6911.</title>
        <authorList>
            <person name="Poehlein A."/>
            <person name="Daniel R."/>
        </authorList>
    </citation>
    <scope>NUCLEOTIDE SEQUENCE [LARGE SCALE GENOMIC DNA]</scope>
    <source>
        <strain evidence="15 16">DSM 6911</strain>
    </source>
</reference>
<comment type="similarity">
    <text evidence="2 13">Belongs to the sodium:solute symporter (SSF) (TC 2.A.21) family.</text>
</comment>
<dbReference type="Pfam" id="PF00474">
    <property type="entry name" value="SSF"/>
    <property type="match status" value="1"/>
</dbReference>
<evidence type="ECO:0000256" key="5">
    <source>
        <dbReference type="ARBA" id="ARBA00022692"/>
    </source>
</evidence>
<evidence type="ECO:0000313" key="16">
    <source>
        <dbReference type="Proteomes" id="UP000186112"/>
    </source>
</evidence>
<evidence type="ECO:0000256" key="9">
    <source>
        <dbReference type="ARBA" id="ARBA00023065"/>
    </source>
</evidence>
<evidence type="ECO:0000313" key="15">
    <source>
        <dbReference type="EMBL" id="OLS03624.1"/>
    </source>
</evidence>
<keyword evidence="6" id="KW-0769">Symport</keyword>
<feature type="transmembrane region" description="Helical" evidence="14">
    <location>
        <begin position="432"/>
        <end position="450"/>
    </location>
</feature>
<feature type="transmembrane region" description="Helical" evidence="14">
    <location>
        <begin position="197"/>
        <end position="219"/>
    </location>
</feature>
<dbReference type="Proteomes" id="UP000186112">
    <property type="component" value="Unassembled WGS sequence"/>
</dbReference>
<dbReference type="PANTHER" id="PTHR48086">
    <property type="entry name" value="SODIUM/PROLINE SYMPORTER-RELATED"/>
    <property type="match status" value="1"/>
</dbReference>
<feature type="transmembrane region" description="Helical" evidence="14">
    <location>
        <begin position="80"/>
        <end position="99"/>
    </location>
</feature>
<keyword evidence="9" id="KW-0406">Ion transport</keyword>
<name>A0A1U7M8G1_TISCR</name>
<proteinExistence type="inferred from homology"/>
<feature type="transmembrane region" description="Helical" evidence="14">
    <location>
        <begin position="6"/>
        <end position="26"/>
    </location>
</feature>
<dbReference type="InterPro" id="IPR001734">
    <property type="entry name" value="Na/solute_symporter"/>
</dbReference>
<evidence type="ECO:0000256" key="11">
    <source>
        <dbReference type="ARBA" id="ARBA00023201"/>
    </source>
</evidence>
<feature type="transmembrane region" description="Helical" evidence="14">
    <location>
        <begin position="399"/>
        <end position="420"/>
    </location>
</feature>